<reference evidence="3 4" key="1">
    <citation type="submission" date="2016-03" db="EMBL/GenBank/DDBJ databases">
        <title>Whole genome sequencing of Grifola frondosa 9006-11.</title>
        <authorList>
            <person name="Min B."/>
            <person name="Park H."/>
            <person name="Kim J.-G."/>
            <person name="Cho H."/>
            <person name="Oh Y.-L."/>
            <person name="Kong W.-S."/>
            <person name="Choi I.-G."/>
        </authorList>
    </citation>
    <scope>NUCLEOTIDE SEQUENCE [LARGE SCALE GENOMIC DNA]</scope>
    <source>
        <strain evidence="3 4">9006-11</strain>
    </source>
</reference>
<gene>
    <name evidence="3" type="ORF">A0H81_09489</name>
</gene>
<feature type="region of interest" description="Disordered" evidence="2">
    <location>
        <begin position="308"/>
        <end position="351"/>
    </location>
</feature>
<feature type="compositionally biased region" description="Low complexity" evidence="2">
    <location>
        <begin position="276"/>
        <end position="290"/>
    </location>
</feature>
<evidence type="ECO:0000256" key="2">
    <source>
        <dbReference type="SAM" id="MobiDB-lite"/>
    </source>
</evidence>
<evidence type="ECO:0000313" key="3">
    <source>
        <dbReference type="EMBL" id="OBZ70930.1"/>
    </source>
</evidence>
<feature type="compositionally biased region" description="Basic and acidic residues" evidence="2">
    <location>
        <begin position="321"/>
        <end position="335"/>
    </location>
</feature>
<dbReference type="OMA" id="WINARAR"/>
<accession>A0A1C7M1X7</accession>
<keyword evidence="1" id="KW-0175">Coiled coil</keyword>
<feature type="region of interest" description="Disordered" evidence="2">
    <location>
        <begin position="276"/>
        <end position="296"/>
    </location>
</feature>
<dbReference type="EMBL" id="LUGG01000013">
    <property type="protein sequence ID" value="OBZ70930.1"/>
    <property type="molecule type" value="Genomic_DNA"/>
</dbReference>
<evidence type="ECO:0000256" key="1">
    <source>
        <dbReference type="SAM" id="Coils"/>
    </source>
</evidence>
<proteinExistence type="predicted"/>
<dbReference type="Proteomes" id="UP000092993">
    <property type="component" value="Unassembled WGS sequence"/>
</dbReference>
<name>A0A1C7M1X7_GRIFR</name>
<evidence type="ECO:0000313" key="4">
    <source>
        <dbReference type="Proteomes" id="UP000092993"/>
    </source>
</evidence>
<organism evidence="3 4">
    <name type="scientific">Grifola frondosa</name>
    <name type="common">Maitake</name>
    <name type="synonym">Polyporus frondosus</name>
    <dbReference type="NCBI Taxonomy" id="5627"/>
    <lineage>
        <taxon>Eukaryota</taxon>
        <taxon>Fungi</taxon>
        <taxon>Dikarya</taxon>
        <taxon>Basidiomycota</taxon>
        <taxon>Agaricomycotina</taxon>
        <taxon>Agaricomycetes</taxon>
        <taxon>Polyporales</taxon>
        <taxon>Grifolaceae</taxon>
        <taxon>Grifola</taxon>
    </lineage>
</organism>
<comment type="caution">
    <text evidence="3">The sequence shown here is derived from an EMBL/GenBank/DDBJ whole genome shotgun (WGS) entry which is preliminary data.</text>
</comment>
<feature type="coiled-coil region" evidence="1">
    <location>
        <begin position="218"/>
        <end position="245"/>
    </location>
</feature>
<dbReference type="AlphaFoldDB" id="A0A1C7M1X7"/>
<dbReference type="OrthoDB" id="2802596at2759"/>
<keyword evidence="4" id="KW-1185">Reference proteome</keyword>
<protein>
    <submittedName>
        <fullName evidence="3">Uncharacterized protein</fullName>
    </submittedName>
</protein>
<sequence>MGSRQGTPGPSSFPLFRNIPEAHALAGAVTDDLAKRGMAIAMAKTFGEVVDCIPTVYREPLRIPLRQILDMQDSLNRASSTLRKLKAHKAAQTFPSQLAGVKEPVFQVTKGFLGTEEYDPLHAKLGALTLEYKNEALDAAIALKQAETLHLTAQISSDKVLPVLIDIVTGVFEVEYEKRQIPKATSGPKGEMVLTGEWEKSPAIKSQYQRLCGDLSMIVNAIMQLEQSKEDASIAKEEAKKKLKAVADVEMADAQAGATLDKKISDAVQAAFKKFAPPAQAKGKQTQPKGKGTGGPYTAFLALHKAGLTGPHPLLGKKSTAKAEKKKGNASDSAKKQNKSGGSGKGKGKAK</sequence>